<dbReference type="CDD" id="cd18186">
    <property type="entry name" value="BTB_POZ_ZBTB_KLHL-like"/>
    <property type="match status" value="1"/>
</dbReference>
<evidence type="ECO:0008006" key="4">
    <source>
        <dbReference type="Google" id="ProtNLM"/>
    </source>
</evidence>
<evidence type="ECO:0000313" key="2">
    <source>
        <dbReference type="EMBL" id="TQB71391.1"/>
    </source>
</evidence>
<protein>
    <recommendedName>
        <fullName evidence="4">BTB domain-containing protein</fullName>
    </recommendedName>
</protein>
<gene>
    <name evidence="2" type="ORF">MPDQ_007603</name>
</gene>
<dbReference type="InterPro" id="IPR011333">
    <property type="entry name" value="SKP1/BTB/POZ_sf"/>
</dbReference>
<comment type="caution">
    <text evidence="2">The sequence shown here is derived from an EMBL/GenBank/DDBJ whole genome shotgun (WGS) entry which is preliminary data.</text>
</comment>
<feature type="compositionally biased region" description="Basic and acidic residues" evidence="1">
    <location>
        <begin position="38"/>
        <end position="52"/>
    </location>
</feature>
<accession>A0A507QW02</accession>
<name>A0A507QW02_MONPU</name>
<dbReference type="Gene3D" id="3.30.710.10">
    <property type="entry name" value="Potassium Channel Kv1.1, Chain A"/>
    <property type="match status" value="1"/>
</dbReference>
<proteinExistence type="predicted"/>
<feature type="compositionally biased region" description="Basic residues" evidence="1">
    <location>
        <begin position="61"/>
        <end position="75"/>
    </location>
</feature>
<dbReference type="AlphaFoldDB" id="A0A507QW02"/>
<dbReference type="EMBL" id="VIFY01000082">
    <property type="protein sequence ID" value="TQB71391.1"/>
    <property type="molecule type" value="Genomic_DNA"/>
</dbReference>
<feature type="region of interest" description="Disordered" evidence="1">
    <location>
        <begin position="108"/>
        <end position="128"/>
    </location>
</feature>
<reference evidence="2 3" key="1">
    <citation type="submission" date="2019-06" db="EMBL/GenBank/DDBJ databases">
        <title>Wine fermentation using esterase from Monascus purpureus.</title>
        <authorList>
            <person name="Geng C."/>
            <person name="Zhang Y."/>
        </authorList>
    </citation>
    <scope>NUCLEOTIDE SEQUENCE [LARGE SCALE GENOMIC DNA]</scope>
    <source>
        <strain evidence="2">HQ1</strain>
    </source>
</reference>
<keyword evidence="3" id="KW-1185">Reference proteome</keyword>
<dbReference type="Proteomes" id="UP000319663">
    <property type="component" value="Unassembled WGS sequence"/>
</dbReference>
<sequence length="384" mass="42559">MDKGAHIIDPEGEVIIRLLNANEPFAAWSEEEDIEVVTSHHDDALEPVKEVNPEPSPRPFKSSRKLKKGKKKKASSRPLFKSPAEPPSLAEVPAEETVPIADLASDGAVIEPSPAPENEPTVDLQSPTAEPVEEGVEETNEAIESSKYDGDLQNKEYTIQVSAKHLAFASPVFKTILASGWKEGNHLLSEGSVEIVVESWDIDALLILLNIIHCRHRNLPRKISLELLAKIFVLADYYMCVEAVEYFAGHWISNLEEKIPASYSRDLFLWIWISWIFERSADFKCASSVAMRQATGLIHCNLGLPIPDPIIQEMNQKRLSAICIIVDALHGQHDQLTRSDGDNCFDCSSIKLGALTKEMYANSLLPKPTAPFAGISFDRLQTTA</sequence>
<evidence type="ECO:0000256" key="1">
    <source>
        <dbReference type="SAM" id="MobiDB-lite"/>
    </source>
</evidence>
<dbReference type="STRING" id="5098.A0A507QW02"/>
<feature type="region of interest" description="Disordered" evidence="1">
    <location>
        <begin position="37"/>
        <end position="92"/>
    </location>
</feature>
<evidence type="ECO:0000313" key="3">
    <source>
        <dbReference type="Proteomes" id="UP000319663"/>
    </source>
</evidence>
<dbReference type="SUPFAM" id="SSF54695">
    <property type="entry name" value="POZ domain"/>
    <property type="match status" value="1"/>
</dbReference>
<organism evidence="2 3">
    <name type="scientific">Monascus purpureus</name>
    <name type="common">Red mold</name>
    <name type="synonym">Monascus anka</name>
    <dbReference type="NCBI Taxonomy" id="5098"/>
    <lineage>
        <taxon>Eukaryota</taxon>
        <taxon>Fungi</taxon>
        <taxon>Dikarya</taxon>
        <taxon>Ascomycota</taxon>
        <taxon>Pezizomycotina</taxon>
        <taxon>Eurotiomycetes</taxon>
        <taxon>Eurotiomycetidae</taxon>
        <taxon>Eurotiales</taxon>
        <taxon>Aspergillaceae</taxon>
        <taxon>Monascus</taxon>
    </lineage>
</organism>